<organism evidence="1 2">
    <name type="scientific">Kistimonas scapharcae</name>
    <dbReference type="NCBI Taxonomy" id="1036133"/>
    <lineage>
        <taxon>Bacteria</taxon>
        <taxon>Pseudomonadati</taxon>
        <taxon>Pseudomonadota</taxon>
        <taxon>Gammaproteobacteria</taxon>
        <taxon>Oceanospirillales</taxon>
        <taxon>Endozoicomonadaceae</taxon>
        <taxon>Kistimonas</taxon>
    </lineage>
</organism>
<dbReference type="EMBL" id="BAABFL010000025">
    <property type="protein sequence ID" value="GAA4648135.1"/>
    <property type="molecule type" value="Genomic_DNA"/>
</dbReference>
<protein>
    <submittedName>
        <fullName evidence="1">Uncharacterized protein</fullName>
    </submittedName>
</protein>
<comment type="caution">
    <text evidence="1">The sequence shown here is derived from an EMBL/GenBank/DDBJ whole genome shotgun (WGS) entry which is preliminary data.</text>
</comment>
<evidence type="ECO:0000313" key="1">
    <source>
        <dbReference type="EMBL" id="GAA4648135.1"/>
    </source>
</evidence>
<keyword evidence="2" id="KW-1185">Reference proteome</keyword>
<proteinExistence type="predicted"/>
<evidence type="ECO:0000313" key="2">
    <source>
        <dbReference type="Proteomes" id="UP001500604"/>
    </source>
</evidence>
<dbReference type="RefSeq" id="WP_345193388.1">
    <property type="nucleotide sequence ID" value="NZ_BAABFL010000025.1"/>
</dbReference>
<dbReference type="Proteomes" id="UP001500604">
    <property type="component" value="Unassembled WGS sequence"/>
</dbReference>
<name>A0ABP8UWC1_9GAMM</name>
<accession>A0ABP8UWC1</accession>
<reference evidence="2" key="1">
    <citation type="journal article" date="2019" name="Int. J. Syst. Evol. Microbiol.">
        <title>The Global Catalogue of Microorganisms (GCM) 10K type strain sequencing project: providing services to taxonomists for standard genome sequencing and annotation.</title>
        <authorList>
            <consortium name="The Broad Institute Genomics Platform"/>
            <consortium name="The Broad Institute Genome Sequencing Center for Infectious Disease"/>
            <person name="Wu L."/>
            <person name="Ma J."/>
        </authorList>
    </citation>
    <scope>NUCLEOTIDE SEQUENCE [LARGE SCALE GENOMIC DNA]</scope>
    <source>
        <strain evidence="2">JCM 17805</strain>
    </source>
</reference>
<gene>
    <name evidence="1" type="ORF">GCM10023116_03990</name>
</gene>
<sequence length="306" mass="35039">MKYNTFNQHMNQEFRDAVASGDISREAINPLLLLEVNLNIWEHNKLMVFPESEELLNKLLSSKRSISQPEAISPLSAAFIFCLPKGFIIAEKEVHAVLFTYLKYKDRRPYQKNVESLYHNKVSIEHPQNINGDERMLTMIMDLGTHYSSACIPESKLNECLTAKNEDDFIDVLGKLDLGEIDYDSPAHFTAAKLQLATLKLYIGMCLYIQAGGNEVLVDGMPVTKPGQVNFPDMQQKTAKKVTLKSLATNKKNPHAHYRSWHFRQLTDDRYYKGEYEGMEPGSRIVFVRDTYVGDKIKAKTLRDKK</sequence>